<keyword evidence="4" id="KW-1185">Reference proteome</keyword>
<dbReference type="InterPro" id="IPR023996">
    <property type="entry name" value="TonB-dep_OMP_SusC/RagA"/>
</dbReference>
<keyword evidence="1" id="KW-0812">Transmembrane</keyword>
<dbReference type="InterPro" id="IPR018247">
    <property type="entry name" value="EF_Hand_1_Ca_BS"/>
</dbReference>
<evidence type="ECO:0000313" key="3">
    <source>
        <dbReference type="EMBL" id="MVZ63411.1"/>
    </source>
</evidence>
<dbReference type="GO" id="GO:0009279">
    <property type="term" value="C:cell outer membrane"/>
    <property type="evidence" value="ECO:0007669"/>
    <property type="project" value="UniProtKB-SubCell"/>
</dbReference>
<protein>
    <submittedName>
        <fullName evidence="3">SusC/RagA family TonB-linked outer membrane protein</fullName>
    </submittedName>
</protein>
<keyword evidence="1" id="KW-1134">Transmembrane beta strand</keyword>
<gene>
    <name evidence="3" type="ORF">GQF63_15395</name>
</gene>
<keyword evidence="1" id="KW-0472">Membrane</keyword>
<comment type="subcellular location">
    <subcellularLocation>
        <location evidence="1">Cell outer membrane</location>
        <topology evidence="1">Multi-pass membrane protein</topology>
    </subcellularLocation>
</comment>
<dbReference type="SUPFAM" id="SSF56935">
    <property type="entry name" value="Porins"/>
    <property type="match status" value="1"/>
</dbReference>
<name>A0A6N8L4N4_9SPHI</name>
<dbReference type="Gene3D" id="2.60.40.1120">
    <property type="entry name" value="Carboxypeptidase-like, regulatory domain"/>
    <property type="match status" value="1"/>
</dbReference>
<dbReference type="SUPFAM" id="SSF49464">
    <property type="entry name" value="Carboxypeptidase regulatory domain-like"/>
    <property type="match status" value="1"/>
</dbReference>
<dbReference type="InterPro" id="IPR008969">
    <property type="entry name" value="CarboxyPept-like_regulatory"/>
</dbReference>
<dbReference type="Proteomes" id="UP000435036">
    <property type="component" value="Unassembled WGS sequence"/>
</dbReference>
<accession>A0A6N8L4N4</accession>
<evidence type="ECO:0000256" key="1">
    <source>
        <dbReference type="PROSITE-ProRule" id="PRU01360"/>
    </source>
</evidence>
<evidence type="ECO:0000259" key="2">
    <source>
        <dbReference type="Pfam" id="PF07715"/>
    </source>
</evidence>
<dbReference type="InterPro" id="IPR037066">
    <property type="entry name" value="Plug_dom_sf"/>
</dbReference>
<evidence type="ECO:0000313" key="4">
    <source>
        <dbReference type="Proteomes" id="UP000435036"/>
    </source>
</evidence>
<sequence length="1034" mass="115303">MKEVLELLLDNQNLQYEIDRNTVLIKPRTAVPVLETRVIERASQQQQTISGTVKNKEGLPLDGVTVQVKGTSVGTATDAQGRYSLTVNSTVRTIVFTLVGYKPLEFVLKGSNTVNVELEADVSALEEAVVVAYGTQRKASIVGAITTVKTDDLKVPVSKISTSLAGQMAGVVSVQGSGEPGSGASFWIRGVGSFGANNSPLILVDGIERPLDLVDPEDVESFSILKDATATAVYGVRGANGIVLITTKRGRQLDKPIINTRLEKGILSPTSLPKLANASQWIDYYNDINFEGSNRYAYPQELKDLYVNKVDPDLYPNVDWMHEIFKERTTMDRLNINVTGGGEKITYFVSGSYIAENGIFKPQKSPNYDPSVNYDKVNFRSNVDIKLTPSTDLGLSLSNQYETKNRLGVDMGTMYEMVLHTTPIAIPTVYSDGTHAQPLVGQNPYYALNSRGFSQDFWNNAQSLVNLTQDFSNLLLQGLKANAKFSWDAFNGSTLDKRKNPATYYATGRDSEGNLILHKNADGSDYLSLARSNRGERAINFESSLMYDNLFADKHRVGALFLFSMRERTNNFPGDYIAAFPYRNMGIASRVTYNYADKYFIEGNFGYNGSENFAPGHRFGFFPSLAIGYMLSEEEFFKNALPSVNLLKLRGSMGEIGNDQIGGNRRFAYNSEMAWTGGYHFGSTGQQWVGGIATGHPGNPTVSWESAIKKNIGFELGMWSKLNIIADYFFERRDGIYILQESVPSVVGINVKQYVNLGKMQNQGVDASLEYSHNTENVTMRVRGNFTYNRNKKLYDDRPTPIWAYQTEVDQRLYQQRGLVAMGLFQSEDEIASSPAQKFSTVKPGDIKYKDINGDGVIDSYDYIAIGDTHIPEVNYGFGASVGYKGFDLSVFFHGVDNVTRIIGGGPLYGQSGNILVYGQIYSDVADKRWSIRNPDPNAEYPRLSMVENRNNTQSSTYWQRDMSFLRLKNLEFGYNLPSKWTDPIKMSSIRLYIQGQNVFTFSKFKLWDPELGTSYGGIYPQMRVFNFGLNVIL</sequence>
<keyword evidence="1" id="KW-0998">Cell outer membrane</keyword>
<dbReference type="Pfam" id="PF07715">
    <property type="entry name" value="Plug"/>
    <property type="match status" value="1"/>
</dbReference>
<comment type="caution">
    <text evidence="3">The sequence shown here is derived from an EMBL/GenBank/DDBJ whole genome shotgun (WGS) entry which is preliminary data.</text>
</comment>
<dbReference type="NCBIfam" id="TIGR04057">
    <property type="entry name" value="SusC_RagA_signa"/>
    <property type="match status" value="1"/>
</dbReference>
<dbReference type="Pfam" id="PF13715">
    <property type="entry name" value="CarbopepD_reg_2"/>
    <property type="match status" value="1"/>
</dbReference>
<dbReference type="EMBL" id="WSQA01000013">
    <property type="protein sequence ID" value="MVZ63411.1"/>
    <property type="molecule type" value="Genomic_DNA"/>
</dbReference>
<dbReference type="PROSITE" id="PS52016">
    <property type="entry name" value="TONB_DEPENDENT_REC_3"/>
    <property type="match status" value="1"/>
</dbReference>
<proteinExistence type="inferred from homology"/>
<dbReference type="OrthoDB" id="603589at2"/>
<keyword evidence="1" id="KW-0813">Transport</keyword>
<comment type="similarity">
    <text evidence="1">Belongs to the TonB-dependent receptor family.</text>
</comment>
<dbReference type="NCBIfam" id="TIGR04056">
    <property type="entry name" value="OMP_RagA_SusC"/>
    <property type="match status" value="1"/>
</dbReference>
<dbReference type="Gene3D" id="2.170.130.10">
    <property type="entry name" value="TonB-dependent receptor, plug domain"/>
    <property type="match status" value="1"/>
</dbReference>
<feature type="domain" description="TonB-dependent receptor plug" evidence="2">
    <location>
        <begin position="139"/>
        <end position="242"/>
    </location>
</feature>
<organism evidence="3 4">
    <name type="scientific">Sphingobacterium humi</name>
    <dbReference type="NCBI Taxonomy" id="1796905"/>
    <lineage>
        <taxon>Bacteria</taxon>
        <taxon>Pseudomonadati</taxon>
        <taxon>Bacteroidota</taxon>
        <taxon>Sphingobacteriia</taxon>
        <taxon>Sphingobacteriales</taxon>
        <taxon>Sphingobacteriaceae</taxon>
        <taxon>Sphingobacterium</taxon>
    </lineage>
</organism>
<dbReference type="PROSITE" id="PS00018">
    <property type="entry name" value="EF_HAND_1"/>
    <property type="match status" value="1"/>
</dbReference>
<dbReference type="AlphaFoldDB" id="A0A6N8L4N4"/>
<reference evidence="3 4" key="1">
    <citation type="submission" date="2019-12" db="EMBL/GenBank/DDBJ databases">
        <authorList>
            <person name="Dong K."/>
        </authorList>
    </citation>
    <scope>NUCLEOTIDE SEQUENCE [LARGE SCALE GENOMIC DNA]</scope>
    <source>
        <strain evidence="3 4">JCM 31225</strain>
    </source>
</reference>
<dbReference type="InterPro" id="IPR023997">
    <property type="entry name" value="TonB-dep_OMP_SusC/RagA_CS"/>
</dbReference>
<dbReference type="FunFam" id="2.170.130.10:FF:000003">
    <property type="entry name" value="SusC/RagA family TonB-linked outer membrane protein"/>
    <property type="match status" value="1"/>
</dbReference>
<dbReference type="InterPro" id="IPR039426">
    <property type="entry name" value="TonB-dep_rcpt-like"/>
</dbReference>
<dbReference type="InterPro" id="IPR012910">
    <property type="entry name" value="Plug_dom"/>
</dbReference>